<keyword evidence="3" id="KW-1185">Reference proteome</keyword>
<reference evidence="2 3" key="1">
    <citation type="submission" date="2022-04" db="EMBL/GenBank/DDBJ databases">
        <title>Hymenobacter sp. isolated from the air.</title>
        <authorList>
            <person name="Won M."/>
            <person name="Lee C.-M."/>
            <person name="Woen H.-Y."/>
            <person name="Kwon S.-W."/>
        </authorList>
    </citation>
    <scope>NUCLEOTIDE SEQUENCE [LARGE SCALE GENOMIC DNA]</scope>
    <source>
        <strain evidence="3">5516 S-25</strain>
    </source>
</reference>
<dbReference type="Gene3D" id="1.25.10.10">
    <property type="entry name" value="Leucine-rich Repeat Variant"/>
    <property type="match status" value="1"/>
</dbReference>
<sequence>MTSSADNLLPADCAHWEPLLPAHAEHALPPTDAEALNAHLRECPTCRQQLQQLRTLLHHLDELPAPAPPPALRANFLQALNQEKAALKGNEPEVAPLVVAHSEKAAAGGTVIPLWEASAAGRWLRVAAAVALLAVGTVLGLLLQPAALPEVAIRPAPAPGLAAQLTTLAGQPASANRRLQLVSEAPTTVQPGDAAVQVLITTLNADPNPNVRLAAAEALYHLRADPRVGPALVQALPNQTDPNVQITLIELLVALRDKRALAPLEQLSRQPNVLPVVRQQAQQGLGLLI</sequence>
<accession>A0ABY4J9S8</accession>
<dbReference type="Pfam" id="PF13490">
    <property type="entry name" value="zf-HC2"/>
    <property type="match status" value="1"/>
</dbReference>
<dbReference type="Gene3D" id="1.10.10.1320">
    <property type="entry name" value="Anti-sigma factor, zinc-finger domain"/>
    <property type="match status" value="1"/>
</dbReference>
<evidence type="ECO:0000313" key="2">
    <source>
        <dbReference type="EMBL" id="UPL48557.1"/>
    </source>
</evidence>
<protein>
    <submittedName>
        <fullName evidence="2">HEAT repeat domain-containing protein</fullName>
    </submittedName>
</protein>
<dbReference type="Pfam" id="PF13646">
    <property type="entry name" value="HEAT_2"/>
    <property type="match status" value="1"/>
</dbReference>
<dbReference type="InterPro" id="IPR041916">
    <property type="entry name" value="Anti_sigma_zinc_sf"/>
</dbReference>
<dbReference type="InterPro" id="IPR027383">
    <property type="entry name" value="Znf_put"/>
</dbReference>
<gene>
    <name evidence="2" type="ORF">MWH26_15355</name>
</gene>
<proteinExistence type="predicted"/>
<dbReference type="SUPFAM" id="SSF48371">
    <property type="entry name" value="ARM repeat"/>
    <property type="match status" value="1"/>
</dbReference>
<dbReference type="SMART" id="SM00567">
    <property type="entry name" value="EZ_HEAT"/>
    <property type="match status" value="2"/>
</dbReference>
<name>A0ABY4J9S8_9BACT</name>
<evidence type="ECO:0000313" key="3">
    <source>
        <dbReference type="Proteomes" id="UP000829647"/>
    </source>
</evidence>
<dbReference type="InterPro" id="IPR016024">
    <property type="entry name" value="ARM-type_fold"/>
</dbReference>
<evidence type="ECO:0000259" key="1">
    <source>
        <dbReference type="Pfam" id="PF13490"/>
    </source>
</evidence>
<dbReference type="InterPro" id="IPR011989">
    <property type="entry name" value="ARM-like"/>
</dbReference>
<dbReference type="InterPro" id="IPR004155">
    <property type="entry name" value="PBS_lyase_HEAT"/>
</dbReference>
<dbReference type="EMBL" id="CP095848">
    <property type="protein sequence ID" value="UPL48557.1"/>
    <property type="molecule type" value="Genomic_DNA"/>
</dbReference>
<dbReference type="RefSeq" id="WP_247974962.1">
    <property type="nucleotide sequence ID" value="NZ_CP095848.1"/>
</dbReference>
<feature type="domain" description="Putative zinc-finger" evidence="1">
    <location>
        <begin position="13"/>
        <end position="47"/>
    </location>
</feature>
<organism evidence="2 3">
    <name type="scientific">Hymenobacter sublimis</name>
    <dbReference type="NCBI Taxonomy" id="2933777"/>
    <lineage>
        <taxon>Bacteria</taxon>
        <taxon>Pseudomonadati</taxon>
        <taxon>Bacteroidota</taxon>
        <taxon>Cytophagia</taxon>
        <taxon>Cytophagales</taxon>
        <taxon>Hymenobacteraceae</taxon>
        <taxon>Hymenobacter</taxon>
    </lineage>
</organism>
<dbReference type="Proteomes" id="UP000829647">
    <property type="component" value="Chromosome"/>
</dbReference>